<organism evidence="9 10">
    <name type="scientific">Sinomonas halotolerans</name>
    <dbReference type="NCBI Taxonomy" id="1644133"/>
    <lineage>
        <taxon>Bacteria</taxon>
        <taxon>Bacillati</taxon>
        <taxon>Actinomycetota</taxon>
        <taxon>Actinomycetes</taxon>
        <taxon>Micrococcales</taxon>
        <taxon>Micrococcaceae</taxon>
        <taxon>Sinomonas</taxon>
    </lineage>
</organism>
<dbReference type="Pfam" id="PF12823">
    <property type="entry name" value="DUF3817"/>
    <property type="match status" value="1"/>
</dbReference>
<evidence type="ECO:0000256" key="2">
    <source>
        <dbReference type="ARBA" id="ARBA00022475"/>
    </source>
</evidence>
<proteinExistence type="predicted"/>
<dbReference type="PANTHER" id="PTHR40077:SF1">
    <property type="entry name" value="MEMBRANE PROTEIN"/>
    <property type="match status" value="1"/>
</dbReference>
<dbReference type="NCBIfam" id="TIGR03954">
    <property type="entry name" value="integ_memb_HG"/>
    <property type="match status" value="1"/>
</dbReference>
<dbReference type="PANTHER" id="PTHR40077">
    <property type="entry name" value="MEMBRANE PROTEIN-RELATED"/>
    <property type="match status" value="1"/>
</dbReference>
<accession>A0ABU9WZK2</accession>
<dbReference type="RefSeq" id="WP_345884523.1">
    <property type="nucleotide sequence ID" value="NZ_JBDFRB010000005.1"/>
</dbReference>
<evidence type="ECO:0000259" key="8">
    <source>
        <dbReference type="Pfam" id="PF12823"/>
    </source>
</evidence>
<keyword evidence="2" id="KW-1003">Cell membrane</keyword>
<keyword evidence="3 7" id="KW-0812">Transmembrane</keyword>
<evidence type="ECO:0000313" key="9">
    <source>
        <dbReference type="EMBL" id="MEN2744476.1"/>
    </source>
</evidence>
<keyword evidence="10" id="KW-1185">Reference proteome</keyword>
<sequence>MTKHENPSHTADPTPGAPAQTAYGAPTRGMTPRSLYRALALAEMATWTLLILGMVLKYAVKVGDWPVQAAGMAHGTVFVSYAVTAALVGVNQHWPVARIAAAVASAIVPYATYPFDRWLERRGHLEGGWRREKTEDPRDNTWVSAVLRAVLTHPVLLGLGLAVLVAAIVSTLLFLGPPTQWGERA</sequence>
<keyword evidence="4 7" id="KW-1133">Transmembrane helix</keyword>
<feature type="transmembrane region" description="Helical" evidence="7">
    <location>
        <begin position="155"/>
        <end position="175"/>
    </location>
</feature>
<evidence type="ECO:0000256" key="7">
    <source>
        <dbReference type="SAM" id="Phobius"/>
    </source>
</evidence>
<evidence type="ECO:0000256" key="1">
    <source>
        <dbReference type="ARBA" id="ARBA00004651"/>
    </source>
</evidence>
<comment type="caution">
    <text evidence="9">The sequence shown here is derived from an EMBL/GenBank/DDBJ whole genome shotgun (WGS) entry which is preliminary data.</text>
</comment>
<feature type="domain" description="DUF3817" evidence="8">
    <location>
        <begin position="35"/>
        <end position="121"/>
    </location>
</feature>
<protein>
    <submittedName>
        <fullName evidence="9">DUF3817 domain-containing protein</fullName>
    </submittedName>
</protein>
<reference evidence="9 10" key="1">
    <citation type="submission" date="2024-05" db="EMBL/GenBank/DDBJ databases">
        <title>Sinomonas sp. nov., isolated from a waste landfill.</title>
        <authorList>
            <person name="Zhao Y."/>
        </authorList>
    </citation>
    <scope>NUCLEOTIDE SEQUENCE [LARGE SCALE GENOMIC DNA]</scope>
    <source>
        <strain evidence="9 10">CCTCC AB2014300</strain>
    </source>
</reference>
<evidence type="ECO:0000256" key="6">
    <source>
        <dbReference type="SAM" id="MobiDB-lite"/>
    </source>
</evidence>
<evidence type="ECO:0000256" key="4">
    <source>
        <dbReference type="ARBA" id="ARBA00022989"/>
    </source>
</evidence>
<feature type="region of interest" description="Disordered" evidence="6">
    <location>
        <begin position="1"/>
        <end position="26"/>
    </location>
</feature>
<evidence type="ECO:0000256" key="3">
    <source>
        <dbReference type="ARBA" id="ARBA00022692"/>
    </source>
</evidence>
<dbReference type="Proteomes" id="UP001422074">
    <property type="component" value="Unassembled WGS sequence"/>
</dbReference>
<comment type="subcellular location">
    <subcellularLocation>
        <location evidence="1">Cell membrane</location>
        <topology evidence="1">Multi-pass membrane protein</topology>
    </subcellularLocation>
</comment>
<name>A0ABU9WZK2_9MICC</name>
<keyword evidence="5 7" id="KW-0472">Membrane</keyword>
<evidence type="ECO:0000313" key="10">
    <source>
        <dbReference type="Proteomes" id="UP001422074"/>
    </source>
</evidence>
<evidence type="ECO:0000256" key="5">
    <source>
        <dbReference type="ARBA" id="ARBA00023136"/>
    </source>
</evidence>
<feature type="transmembrane region" description="Helical" evidence="7">
    <location>
        <begin position="72"/>
        <end position="90"/>
    </location>
</feature>
<gene>
    <name evidence="9" type="ORF">ABCQ75_07970</name>
</gene>
<dbReference type="EMBL" id="JBDFRB010000005">
    <property type="protein sequence ID" value="MEN2744476.1"/>
    <property type="molecule type" value="Genomic_DNA"/>
</dbReference>
<feature type="transmembrane region" description="Helical" evidence="7">
    <location>
        <begin position="38"/>
        <end position="60"/>
    </location>
</feature>
<dbReference type="InterPro" id="IPR023845">
    <property type="entry name" value="DUF3817_TM"/>
</dbReference>